<sequence>MLKKHKLTMMLASLMLAGSTQAAVTDELDNLTREWLQIESQERKLVMGWQEQEPIVRQRIDLLKAEKAQLQKILATSNDSQDDVDARRNELLAEQNALESQQADVTGALNALVGRVNSLYESLPPPLRFNWDKEDAALEGDSSDNPSQILQVALAKLSRLEQFDSKLTVNEDVLTTPDGKEVVVKQLYLGSQLAWFANNDGSIAGSGYPENGKWAWHFGGDADGQAIARAVAVFERRQQPEFISLPLPFGAAGTTGGGR</sequence>
<comment type="caution">
    <text evidence="2">The sequence shown here is derived from an EMBL/GenBank/DDBJ whole genome shotgun (WGS) entry which is preliminary data.</text>
</comment>
<proteinExistence type="predicted"/>
<evidence type="ECO:0000256" key="1">
    <source>
        <dbReference type="SAM" id="SignalP"/>
    </source>
</evidence>
<evidence type="ECO:0000313" key="3">
    <source>
        <dbReference type="Proteomes" id="UP000175691"/>
    </source>
</evidence>
<name>A0A1E7Z8H3_9ALTE</name>
<keyword evidence="1" id="KW-0732">Signal</keyword>
<dbReference type="AlphaFoldDB" id="A0A1E7Z8H3"/>
<organism evidence="2 3">
    <name type="scientific">Alteromonas confluentis</name>
    <dbReference type="NCBI Taxonomy" id="1656094"/>
    <lineage>
        <taxon>Bacteria</taxon>
        <taxon>Pseudomonadati</taxon>
        <taxon>Pseudomonadota</taxon>
        <taxon>Gammaproteobacteria</taxon>
        <taxon>Alteromonadales</taxon>
        <taxon>Alteromonadaceae</taxon>
        <taxon>Alteromonas/Salinimonas group</taxon>
        <taxon>Alteromonas</taxon>
    </lineage>
</organism>
<evidence type="ECO:0000313" key="2">
    <source>
        <dbReference type="EMBL" id="OFC69829.1"/>
    </source>
</evidence>
<dbReference type="RefSeq" id="WP_070126387.1">
    <property type="nucleotide sequence ID" value="NZ_MDHN01000036.1"/>
</dbReference>
<dbReference type="EMBL" id="MDHN01000036">
    <property type="protein sequence ID" value="OFC69829.1"/>
    <property type="molecule type" value="Genomic_DNA"/>
</dbReference>
<dbReference type="Pfam" id="PF11932">
    <property type="entry name" value="DUF3450"/>
    <property type="match status" value="1"/>
</dbReference>
<evidence type="ECO:0008006" key="4">
    <source>
        <dbReference type="Google" id="ProtNLM"/>
    </source>
</evidence>
<dbReference type="STRING" id="1656094.BFC18_16035"/>
<gene>
    <name evidence="2" type="ORF">BFC18_16035</name>
</gene>
<reference evidence="2 3" key="1">
    <citation type="submission" date="2016-08" db="EMBL/GenBank/DDBJ databases">
        <authorList>
            <person name="Seilhamer J.J."/>
        </authorList>
    </citation>
    <scope>NUCLEOTIDE SEQUENCE [LARGE SCALE GENOMIC DNA]</scope>
    <source>
        <strain evidence="2 3">KCTC 42603</strain>
    </source>
</reference>
<keyword evidence="3" id="KW-1185">Reference proteome</keyword>
<dbReference type="InterPro" id="IPR016866">
    <property type="entry name" value="UCP028069"/>
</dbReference>
<protein>
    <recommendedName>
        <fullName evidence="4">DUF3450 domain-containing protein</fullName>
    </recommendedName>
</protein>
<feature type="chain" id="PRO_5009209499" description="DUF3450 domain-containing protein" evidence="1">
    <location>
        <begin position="23"/>
        <end position="259"/>
    </location>
</feature>
<accession>A0A1E7Z8H3</accession>
<feature type="signal peptide" evidence="1">
    <location>
        <begin position="1"/>
        <end position="22"/>
    </location>
</feature>
<dbReference type="Proteomes" id="UP000175691">
    <property type="component" value="Unassembled WGS sequence"/>
</dbReference>